<dbReference type="AlphaFoldDB" id="A0A452H2C1"/>
<dbReference type="InterPro" id="IPR050111">
    <property type="entry name" value="C-type_lectin/snaclec_domain"/>
</dbReference>
<organism evidence="4 5">
    <name type="scientific">Gopherus agassizii</name>
    <name type="common">Agassiz's desert tortoise</name>
    <dbReference type="NCBI Taxonomy" id="38772"/>
    <lineage>
        <taxon>Eukaryota</taxon>
        <taxon>Metazoa</taxon>
        <taxon>Chordata</taxon>
        <taxon>Craniata</taxon>
        <taxon>Vertebrata</taxon>
        <taxon>Euteleostomi</taxon>
        <taxon>Archelosauria</taxon>
        <taxon>Testudinata</taxon>
        <taxon>Testudines</taxon>
        <taxon>Cryptodira</taxon>
        <taxon>Durocryptodira</taxon>
        <taxon>Testudinoidea</taxon>
        <taxon>Testudinidae</taxon>
        <taxon>Gopherus</taxon>
    </lineage>
</organism>
<sequence>MQRRSAGSQPRCSERSLLALKSVGEILAPQKPGGVFPMHCPSMNLLSALKAQSLPLQLSLGYTQKLCYSSYIGPFKGLEHGAGSQDSWVLFLALPDSLLGPELDYSGFCFLDSVCGHCPWGWAWFQRTCYHFSESTKTWHEAKQFCSDYGAHLVIINTKEEQAFLVMNRTKSRVYWLGLSDKKVENQWLWVDGSPLKLSFWSTGEPNDSSDEDCGTMAIDGRWNDINCYWTDYWICEKPWLC</sequence>
<evidence type="ECO:0000256" key="1">
    <source>
        <dbReference type="ARBA" id="ARBA00022734"/>
    </source>
</evidence>
<evidence type="ECO:0000313" key="5">
    <source>
        <dbReference type="Proteomes" id="UP000291020"/>
    </source>
</evidence>
<dbReference type="CDD" id="cd03590">
    <property type="entry name" value="CLECT_DC-SIGN_like"/>
    <property type="match status" value="1"/>
</dbReference>
<dbReference type="InterPro" id="IPR016187">
    <property type="entry name" value="CTDL_fold"/>
</dbReference>
<protein>
    <recommendedName>
        <fullName evidence="3">C-type lectin domain-containing protein</fullName>
    </recommendedName>
</protein>
<reference evidence="4" key="2">
    <citation type="submission" date="2025-08" db="UniProtKB">
        <authorList>
            <consortium name="Ensembl"/>
        </authorList>
    </citation>
    <scope>IDENTIFICATION</scope>
</reference>
<dbReference type="PANTHER" id="PTHR22803">
    <property type="entry name" value="MANNOSE, PHOSPHOLIPASE, LECTIN RECEPTOR RELATED"/>
    <property type="match status" value="1"/>
</dbReference>
<dbReference type="InterPro" id="IPR018378">
    <property type="entry name" value="C-type_lectin_CS"/>
</dbReference>
<keyword evidence="5" id="KW-1185">Reference proteome</keyword>
<dbReference type="Gene3D" id="3.10.100.10">
    <property type="entry name" value="Mannose-Binding Protein A, subunit A"/>
    <property type="match status" value="1"/>
</dbReference>
<reference evidence="4" key="3">
    <citation type="submission" date="2025-09" db="UniProtKB">
        <authorList>
            <consortium name="Ensembl"/>
        </authorList>
    </citation>
    <scope>IDENTIFICATION</scope>
</reference>
<accession>A0A452H2C1</accession>
<dbReference type="STRING" id="38772.ENSGAGP00000008777"/>
<keyword evidence="1" id="KW-0430">Lectin</keyword>
<dbReference type="InterPro" id="IPR033989">
    <property type="entry name" value="CD209-like_CTLD"/>
</dbReference>
<dbReference type="Pfam" id="PF00059">
    <property type="entry name" value="Lectin_C"/>
    <property type="match status" value="1"/>
</dbReference>
<dbReference type="PROSITE" id="PS00615">
    <property type="entry name" value="C_TYPE_LECTIN_1"/>
    <property type="match status" value="1"/>
</dbReference>
<evidence type="ECO:0000259" key="3">
    <source>
        <dbReference type="PROSITE" id="PS50041"/>
    </source>
</evidence>
<keyword evidence="2" id="KW-1015">Disulfide bond</keyword>
<name>A0A452H2C1_9SAUR</name>
<dbReference type="PROSITE" id="PS50041">
    <property type="entry name" value="C_TYPE_LECTIN_2"/>
    <property type="match status" value="1"/>
</dbReference>
<evidence type="ECO:0000256" key="2">
    <source>
        <dbReference type="ARBA" id="ARBA00023157"/>
    </source>
</evidence>
<dbReference type="Ensembl" id="ENSGAGT00000010090.1">
    <property type="protein sequence ID" value="ENSGAGP00000008777.1"/>
    <property type="gene ID" value="ENSGAGG00000006929.1"/>
</dbReference>
<dbReference type="Proteomes" id="UP000291020">
    <property type="component" value="Unassembled WGS sequence"/>
</dbReference>
<dbReference type="InterPro" id="IPR001304">
    <property type="entry name" value="C-type_lectin-like"/>
</dbReference>
<reference evidence="5" key="1">
    <citation type="journal article" date="2017" name="PLoS ONE">
        <title>The Agassiz's desert tortoise genome provides a resource for the conservation of a threatened species.</title>
        <authorList>
            <person name="Tollis M."/>
            <person name="DeNardo D.F."/>
            <person name="Cornelius J.A."/>
            <person name="Dolby G.A."/>
            <person name="Edwards T."/>
            <person name="Henen B.T."/>
            <person name="Karl A.E."/>
            <person name="Murphy R.W."/>
            <person name="Kusumi K."/>
        </authorList>
    </citation>
    <scope>NUCLEOTIDE SEQUENCE [LARGE SCALE GENOMIC DNA]</scope>
</reference>
<proteinExistence type="predicted"/>
<feature type="domain" description="C-type lectin" evidence="3">
    <location>
        <begin position="125"/>
        <end position="237"/>
    </location>
</feature>
<dbReference type="InterPro" id="IPR016186">
    <property type="entry name" value="C-type_lectin-like/link_sf"/>
</dbReference>
<dbReference type="SMART" id="SM00034">
    <property type="entry name" value="CLECT"/>
    <property type="match status" value="1"/>
</dbReference>
<evidence type="ECO:0000313" key="4">
    <source>
        <dbReference type="Ensembl" id="ENSGAGP00000008777.1"/>
    </source>
</evidence>
<dbReference type="GO" id="GO:0030246">
    <property type="term" value="F:carbohydrate binding"/>
    <property type="evidence" value="ECO:0007669"/>
    <property type="project" value="UniProtKB-KW"/>
</dbReference>
<dbReference type="SUPFAM" id="SSF56436">
    <property type="entry name" value="C-type lectin-like"/>
    <property type="match status" value="1"/>
</dbReference>